<dbReference type="InterPro" id="IPR046536">
    <property type="entry name" value="DUF6601"/>
</dbReference>
<dbReference type="PANTHER" id="PTHR34414">
    <property type="entry name" value="HET DOMAIN-CONTAINING PROTEIN-RELATED"/>
    <property type="match status" value="1"/>
</dbReference>
<feature type="compositionally biased region" description="Polar residues" evidence="1">
    <location>
        <begin position="61"/>
        <end position="74"/>
    </location>
</feature>
<evidence type="ECO:0000256" key="2">
    <source>
        <dbReference type="SAM" id="Phobius"/>
    </source>
</evidence>
<dbReference type="Pfam" id="PF20246">
    <property type="entry name" value="DUF6601"/>
    <property type="match status" value="1"/>
</dbReference>
<dbReference type="AlphaFoldDB" id="A0A9P4TSV3"/>
<feature type="compositionally biased region" description="Low complexity" evidence="1">
    <location>
        <begin position="37"/>
        <end position="60"/>
    </location>
</feature>
<evidence type="ECO:0000313" key="3">
    <source>
        <dbReference type="EMBL" id="KAF2421093.1"/>
    </source>
</evidence>
<dbReference type="EMBL" id="MU007102">
    <property type="protein sequence ID" value="KAF2421093.1"/>
    <property type="molecule type" value="Genomic_DNA"/>
</dbReference>
<proteinExistence type="predicted"/>
<evidence type="ECO:0000256" key="1">
    <source>
        <dbReference type="SAM" id="MobiDB-lite"/>
    </source>
</evidence>
<feature type="transmembrane region" description="Helical" evidence="2">
    <location>
        <begin position="307"/>
        <end position="326"/>
    </location>
</feature>
<keyword evidence="2" id="KW-0812">Transmembrane</keyword>
<dbReference type="OrthoDB" id="5086500at2759"/>
<accession>A0A9P4TSV3</accession>
<evidence type="ECO:0000313" key="4">
    <source>
        <dbReference type="Proteomes" id="UP000800235"/>
    </source>
</evidence>
<gene>
    <name evidence="3" type="ORF">EJ08DRAFT_641645</name>
</gene>
<comment type="caution">
    <text evidence="3">The sequence shown here is derived from an EMBL/GenBank/DDBJ whole genome shotgun (WGS) entry which is preliminary data.</text>
</comment>
<organism evidence="3 4">
    <name type="scientific">Tothia fuscella</name>
    <dbReference type="NCBI Taxonomy" id="1048955"/>
    <lineage>
        <taxon>Eukaryota</taxon>
        <taxon>Fungi</taxon>
        <taxon>Dikarya</taxon>
        <taxon>Ascomycota</taxon>
        <taxon>Pezizomycotina</taxon>
        <taxon>Dothideomycetes</taxon>
        <taxon>Pleosporomycetidae</taxon>
        <taxon>Venturiales</taxon>
        <taxon>Cylindrosympodiaceae</taxon>
        <taxon>Tothia</taxon>
    </lineage>
</organism>
<dbReference type="Proteomes" id="UP000800235">
    <property type="component" value="Unassembled WGS sequence"/>
</dbReference>
<reference evidence="3" key="1">
    <citation type="journal article" date="2020" name="Stud. Mycol.">
        <title>101 Dothideomycetes genomes: a test case for predicting lifestyles and emergence of pathogens.</title>
        <authorList>
            <person name="Haridas S."/>
            <person name="Albert R."/>
            <person name="Binder M."/>
            <person name="Bloem J."/>
            <person name="Labutti K."/>
            <person name="Salamov A."/>
            <person name="Andreopoulos B."/>
            <person name="Baker S."/>
            <person name="Barry K."/>
            <person name="Bills G."/>
            <person name="Bluhm B."/>
            <person name="Cannon C."/>
            <person name="Castanera R."/>
            <person name="Culley D."/>
            <person name="Daum C."/>
            <person name="Ezra D."/>
            <person name="Gonzalez J."/>
            <person name="Henrissat B."/>
            <person name="Kuo A."/>
            <person name="Liang C."/>
            <person name="Lipzen A."/>
            <person name="Lutzoni F."/>
            <person name="Magnuson J."/>
            <person name="Mondo S."/>
            <person name="Nolan M."/>
            <person name="Ohm R."/>
            <person name="Pangilinan J."/>
            <person name="Park H.-J."/>
            <person name="Ramirez L."/>
            <person name="Alfaro M."/>
            <person name="Sun H."/>
            <person name="Tritt A."/>
            <person name="Yoshinaga Y."/>
            <person name="Zwiers L.-H."/>
            <person name="Turgeon B."/>
            <person name="Goodwin S."/>
            <person name="Spatafora J."/>
            <person name="Crous P."/>
            <person name="Grigoriev I."/>
        </authorList>
    </citation>
    <scope>NUCLEOTIDE SEQUENCE</scope>
    <source>
        <strain evidence="3">CBS 130266</strain>
    </source>
</reference>
<dbReference type="PANTHER" id="PTHR34414:SF1">
    <property type="entry name" value="SUBTILISIN-LIKE SERINE PROTEASE"/>
    <property type="match status" value="1"/>
</dbReference>
<feature type="transmembrane region" description="Helical" evidence="2">
    <location>
        <begin position="346"/>
        <end position="379"/>
    </location>
</feature>
<keyword evidence="4" id="KW-1185">Reference proteome</keyword>
<protein>
    <submittedName>
        <fullName evidence="3">Uncharacterized protein</fullName>
    </submittedName>
</protein>
<feature type="region of interest" description="Disordered" evidence="1">
    <location>
        <begin position="37"/>
        <end position="82"/>
    </location>
</feature>
<keyword evidence="2" id="KW-1133">Transmembrane helix</keyword>
<sequence>MSSKRGNSNNVGGGAAIQILAEPLICPFTLDIYSNSRSNTNSSNSTNSSPTTTSTPSNSTVLSQNHTHSPIQNGPTSSTTPTAALPRIILDTLPTVMHSRAANNSTTLLQVHAEIPEFLARDLDVQRLNDIHSRMWMCGRPLNARGLHRQLMMNRQIVHTEQADLHLLHYDKTMFIKPLPAYLLCPKTWELHFSHDRALHENATGFLLSYIWLLRTPLDFTLAKKEGIHLLPPSLTWPHWKTLTTQFLSTIDPNSLDQVNKRYHFGELRLGRINTIYRLNPRSFTTHFVRGYLYGYNRYVVFFQRNLGWVLVVFVWFSLILSAMQVGTTVKGLEGNDGFGRASYGFVIFSIVAVAALLAFVGGMFFVVFVFNMFAAIGHARREEGRRRKLGEKRLEGRSA</sequence>
<name>A0A9P4TSV3_9PEZI</name>
<keyword evidence="2" id="KW-0472">Membrane</keyword>